<feature type="binding site" evidence="3">
    <location>
        <position position="39"/>
    </location>
    <ligand>
        <name>substrate</name>
    </ligand>
</feature>
<comment type="similarity">
    <text evidence="1">Belongs to the HAD-like hydrolase superfamily. CbbY/CbbZ/Gph/YieH family.</text>
</comment>
<dbReference type="CDD" id="cd02598">
    <property type="entry name" value="HAD_BPGM"/>
    <property type="match status" value="1"/>
</dbReference>
<dbReference type="SUPFAM" id="SSF56784">
    <property type="entry name" value="HAD-like"/>
    <property type="match status" value="1"/>
</dbReference>
<dbReference type="NCBIfam" id="TIGR02009">
    <property type="entry name" value="PGMB-YQAB-SF"/>
    <property type="match status" value="1"/>
</dbReference>
<dbReference type="GO" id="GO:0005975">
    <property type="term" value="P:carbohydrate metabolic process"/>
    <property type="evidence" value="ECO:0007669"/>
    <property type="project" value="InterPro"/>
</dbReference>
<dbReference type="Gene3D" id="3.40.50.1000">
    <property type="entry name" value="HAD superfamily/HAD-like"/>
    <property type="match status" value="1"/>
</dbReference>
<dbReference type="NCBIfam" id="TIGR01990">
    <property type="entry name" value="bPGM"/>
    <property type="match status" value="1"/>
</dbReference>
<keyword evidence="4" id="KW-0479">Metal-binding</keyword>
<feature type="binding site" evidence="4">
    <location>
        <position position="25"/>
    </location>
    <ligand>
        <name>Mg(2+)</name>
        <dbReference type="ChEBI" id="CHEBI:18420"/>
    </ligand>
</feature>
<dbReference type="SFLD" id="SFLDS00003">
    <property type="entry name" value="Haloacid_Dehalogenase"/>
    <property type="match status" value="1"/>
</dbReference>
<dbReference type="NCBIfam" id="TIGR01509">
    <property type="entry name" value="HAD-SF-IA-v3"/>
    <property type="match status" value="1"/>
</dbReference>
<evidence type="ECO:0000313" key="7">
    <source>
        <dbReference type="Proteomes" id="UP000199421"/>
    </source>
</evidence>
<feature type="binding site" evidence="4">
    <location>
        <position position="183"/>
    </location>
    <ligand>
        <name>Mg(2+)</name>
        <dbReference type="ChEBI" id="CHEBI:18420"/>
    </ligand>
</feature>
<feature type="binding site" evidence="3">
    <location>
        <begin position="128"/>
        <end position="132"/>
    </location>
    <ligand>
        <name>substrate</name>
    </ligand>
</feature>
<dbReference type="Gene3D" id="1.10.150.240">
    <property type="entry name" value="Putative phosphatase, domain 2"/>
    <property type="match status" value="1"/>
</dbReference>
<accession>A0A1H7LAL0</accession>
<evidence type="ECO:0000256" key="2">
    <source>
        <dbReference type="PIRSR" id="PIRSR610972-1"/>
    </source>
</evidence>
<dbReference type="RefSeq" id="WP_093321620.1">
    <property type="nucleotide sequence ID" value="NZ_FOAF01000001.1"/>
</dbReference>
<dbReference type="InterPro" id="IPR006439">
    <property type="entry name" value="HAD-SF_hydro_IA"/>
</dbReference>
<dbReference type="Pfam" id="PF13419">
    <property type="entry name" value="HAD_2"/>
    <property type="match status" value="1"/>
</dbReference>
<dbReference type="InterPro" id="IPR036412">
    <property type="entry name" value="HAD-like_sf"/>
</dbReference>
<reference evidence="7" key="1">
    <citation type="submission" date="2016-10" db="EMBL/GenBank/DDBJ databases">
        <authorList>
            <person name="Varghese N."/>
            <person name="Submissions S."/>
        </authorList>
    </citation>
    <scope>NUCLEOTIDE SEQUENCE [LARGE SCALE GENOMIC DNA]</scope>
    <source>
        <strain evidence="7">DSM 18733</strain>
    </source>
</reference>
<evidence type="ECO:0000256" key="1">
    <source>
        <dbReference type="ARBA" id="ARBA00006171"/>
    </source>
</evidence>
<comment type="cofactor">
    <cofactor evidence="4">
        <name>Mg(2+)</name>
        <dbReference type="ChEBI" id="CHEBI:18420"/>
    </cofactor>
    <text evidence="4">Binds 2 magnesium ions per subunit.</text>
</comment>
<dbReference type="EMBL" id="FOAF01000001">
    <property type="protein sequence ID" value="SEK95989.1"/>
    <property type="molecule type" value="Genomic_DNA"/>
</dbReference>
<feature type="binding site" evidence="3">
    <location>
        <begin position="58"/>
        <end position="63"/>
    </location>
    <ligand>
        <name>substrate</name>
    </ligand>
</feature>
<sequence>MKRPILLIEQFPVFDTVKGVIFDLDGVLVDTAIFHFQAWKQLANSLGFDFTEKQNEQLKGVSRIRSLELILAWGGISKTAREQELLANQKNSWYLDLVNKMKPGDTLPGAIELLTCLKENNYKIALGSASKNALLILERTGIVNFFDVIVDGNTVTASKPAPEVFLKGAKSLNIDSAKCLVLEDAQAGIDAARAAGMYVIGIGKYSGLTGANCLINNLNELLED</sequence>
<dbReference type="SFLD" id="SFLDG01135">
    <property type="entry name" value="C1.5.6:_HAD__Beta-PGM__Phospha"/>
    <property type="match status" value="1"/>
</dbReference>
<feature type="active site" description="Nucleophile" evidence="2">
    <location>
        <position position="23"/>
    </location>
</feature>
<dbReference type="GO" id="GO:0000287">
    <property type="term" value="F:magnesium ion binding"/>
    <property type="evidence" value="ECO:0007669"/>
    <property type="project" value="InterPro"/>
</dbReference>
<dbReference type="InterPro" id="IPR010972">
    <property type="entry name" value="Beta-PGM"/>
</dbReference>
<feature type="binding site" evidence="4">
    <location>
        <position position="23"/>
    </location>
    <ligand>
        <name>Mg(2+)</name>
        <dbReference type="ChEBI" id="CHEBI:18420"/>
    </ligand>
</feature>
<proteinExistence type="inferred from homology"/>
<dbReference type="OrthoDB" id="9797743at2"/>
<feature type="binding site" evidence="3">
    <location>
        <position position="90"/>
    </location>
    <ligand>
        <name>substrate</name>
    </ligand>
</feature>
<feature type="binding site" evidence="3">
    <location>
        <begin position="23"/>
        <end position="25"/>
    </location>
    <ligand>
        <name>substrate</name>
    </ligand>
</feature>
<keyword evidence="7" id="KW-1185">Reference proteome</keyword>
<dbReference type="Proteomes" id="UP000199421">
    <property type="component" value="Unassembled WGS sequence"/>
</dbReference>
<dbReference type="GO" id="GO:0008801">
    <property type="term" value="F:beta-phosphoglucomutase activity"/>
    <property type="evidence" value="ECO:0007669"/>
    <property type="project" value="InterPro"/>
</dbReference>
<name>A0A1H7LAL0_OLID1</name>
<evidence type="ECO:0000313" key="6">
    <source>
        <dbReference type="EMBL" id="SEK95989.1"/>
    </source>
</evidence>
<dbReference type="SFLD" id="SFLDG01129">
    <property type="entry name" value="C1.5:_HAD__Beta-PGM__Phosphata"/>
    <property type="match status" value="1"/>
</dbReference>
<evidence type="ECO:0000256" key="4">
    <source>
        <dbReference type="PIRSR" id="PIRSR610972-3"/>
    </source>
</evidence>
<feature type="binding site" evidence="3">
    <location>
        <position position="159"/>
    </location>
    <ligand>
        <name>substrate</name>
    </ligand>
</feature>
<dbReference type="InterPro" id="IPR041492">
    <property type="entry name" value="HAD_2"/>
</dbReference>
<dbReference type="InterPro" id="IPR010976">
    <property type="entry name" value="B-phosphoglucomutase_hydrolase"/>
</dbReference>
<dbReference type="PRINTS" id="PR00413">
    <property type="entry name" value="HADHALOGNASE"/>
</dbReference>
<dbReference type="InterPro" id="IPR023214">
    <property type="entry name" value="HAD_sf"/>
</dbReference>
<gene>
    <name evidence="6" type="ORF">SAMN05661044_01611</name>
</gene>
<evidence type="ECO:0000256" key="5">
    <source>
        <dbReference type="PIRSR" id="PIRSR610972-4"/>
    </source>
</evidence>
<feature type="active site" description="Proton donor/acceptor" evidence="2">
    <location>
        <position position="25"/>
    </location>
</feature>
<dbReference type="PANTHER" id="PTHR18901:SF38">
    <property type="entry name" value="PSEUDOURIDINE-5'-PHOSPHATASE"/>
    <property type="match status" value="1"/>
</dbReference>
<dbReference type="PANTHER" id="PTHR18901">
    <property type="entry name" value="2-DEOXYGLUCOSE-6-PHOSPHATE PHOSPHATASE 2"/>
    <property type="match status" value="1"/>
</dbReference>
<evidence type="ECO:0000256" key="3">
    <source>
        <dbReference type="PIRSR" id="PIRSR610972-2"/>
    </source>
</evidence>
<dbReference type="InterPro" id="IPR023198">
    <property type="entry name" value="PGP-like_dom2"/>
</dbReference>
<dbReference type="STRING" id="407022.SAMN05661044_01611"/>
<feature type="site" description="Important for catalytic activity and assists the phosphoryl transfer reaction to Asp8 by balancing charge and orienting the reacting groups" evidence="5">
    <location>
        <position position="128"/>
    </location>
</feature>
<feature type="binding site" evidence="3">
    <location>
        <position position="66"/>
    </location>
    <ligand>
        <name>substrate</name>
    </ligand>
</feature>
<keyword evidence="4" id="KW-0460">Magnesium</keyword>
<dbReference type="AlphaFoldDB" id="A0A1H7LAL0"/>
<organism evidence="6 7">
    <name type="scientific">Olivibacter domesticus</name>
    <name type="common">Pseudosphingobacterium domesticum</name>
    <dbReference type="NCBI Taxonomy" id="407022"/>
    <lineage>
        <taxon>Bacteria</taxon>
        <taxon>Pseudomonadati</taxon>
        <taxon>Bacteroidota</taxon>
        <taxon>Sphingobacteriia</taxon>
        <taxon>Sphingobacteriales</taxon>
        <taxon>Sphingobacteriaceae</taxon>
        <taxon>Olivibacter</taxon>
    </lineage>
</organism>
<protein>
    <submittedName>
        <fullName evidence="6">Beta-phosphoglucomutase</fullName>
    </submittedName>
</protein>
<feature type="binding site" evidence="4">
    <location>
        <position position="184"/>
    </location>
    <ligand>
        <name>Mg(2+)</name>
        <dbReference type="ChEBI" id="CHEBI:18420"/>
    </ligand>
</feature>
<feature type="site" description="Important for catalytic activity and assists the phosphoryl transfer reaction to Asp8 by balancing charge and orienting the reacting groups" evidence="5">
    <location>
        <position position="159"/>
    </location>
</feature>